<dbReference type="EMBL" id="KK101580">
    <property type="protein sequence ID" value="KIZ00357.1"/>
    <property type="molecule type" value="Genomic_DNA"/>
</dbReference>
<feature type="compositionally biased region" description="Low complexity" evidence="1">
    <location>
        <begin position="291"/>
        <end position="310"/>
    </location>
</feature>
<dbReference type="STRING" id="145388.A0A0D2MI28"/>
<dbReference type="OrthoDB" id="10251508at2759"/>
<protein>
    <submittedName>
        <fullName evidence="2">Uncharacterized protein</fullName>
    </submittedName>
</protein>
<dbReference type="GeneID" id="25740479"/>
<feature type="compositionally biased region" description="Gly residues" evidence="1">
    <location>
        <begin position="352"/>
        <end position="362"/>
    </location>
</feature>
<accession>A0A0D2MI28</accession>
<feature type="region of interest" description="Disordered" evidence="1">
    <location>
        <begin position="205"/>
        <end position="231"/>
    </location>
</feature>
<feature type="compositionally biased region" description="Low complexity" evidence="1">
    <location>
        <begin position="330"/>
        <end position="349"/>
    </location>
</feature>
<dbReference type="RefSeq" id="XP_013899376.1">
    <property type="nucleotide sequence ID" value="XM_014043922.1"/>
</dbReference>
<feature type="compositionally biased region" description="Low complexity" evidence="1">
    <location>
        <begin position="214"/>
        <end position="229"/>
    </location>
</feature>
<dbReference type="PANTHER" id="PTHR31801">
    <property type="entry name" value="ALTERED INHERITANCE OF MITOCHONDRIA PROTEIN 24, MITOCHONDRIAL"/>
    <property type="match status" value="1"/>
</dbReference>
<dbReference type="Proteomes" id="UP000054498">
    <property type="component" value="Unassembled WGS sequence"/>
</dbReference>
<name>A0A0D2MI28_9CHLO</name>
<organism evidence="2 3">
    <name type="scientific">Monoraphidium neglectum</name>
    <dbReference type="NCBI Taxonomy" id="145388"/>
    <lineage>
        <taxon>Eukaryota</taxon>
        <taxon>Viridiplantae</taxon>
        <taxon>Chlorophyta</taxon>
        <taxon>core chlorophytes</taxon>
        <taxon>Chlorophyceae</taxon>
        <taxon>CS clade</taxon>
        <taxon>Sphaeropleales</taxon>
        <taxon>Selenastraceae</taxon>
        <taxon>Monoraphidium</taxon>
    </lineage>
</organism>
<evidence type="ECO:0000313" key="2">
    <source>
        <dbReference type="EMBL" id="KIZ00357.1"/>
    </source>
</evidence>
<reference evidence="2 3" key="1">
    <citation type="journal article" date="2013" name="BMC Genomics">
        <title>Reconstruction of the lipid metabolism for the microalga Monoraphidium neglectum from its genome sequence reveals characteristics suitable for biofuel production.</title>
        <authorList>
            <person name="Bogen C."/>
            <person name="Al-Dilaimi A."/>
            <person name="Albersmeier A."/>
            <person name="Wichmann J."/>
            <person name="Grundmann M."/>
            <person name="Rupp O."/>
            <person name="Lauersen K.J."/>
            <person name="Blifernez-Klassen O."/>
            <person name="Kalinowski J."/>
            <person name="Goesmann A."/>
            <person name="Mussgnug J.H."/>
            <person name="Kruse O."/>
        </authorList>
    </citation>
    <scope>NUCLEOTIDE SEQUENCE [LARGE SCALE GENOMIC DNA]</scope>
    <source>
        <strain evidence="2 3">SAG 48.87</strain>
    </source>
</reference>
<gene>
    <name evidence="2" type="ORF">MNEG_7603</name>
</gene>
<proteinExistence type="predicted"/>
<evidence type="ECO:0000313" key="3">
    <source>
        <dbReference type="Proteomes" id="UP000054498"/>
    </source>
</evidence>
<feature type="region of interest" description="Disordered" evidence="1">
    <location>
        <begin position="330"/>
        <end position="362"/>
    </location>
</feature>
<dbReference type="KEGG" id="mng:MNEG_7603"/>
<dbReference type="AlphaFoldDB" id="A0A0D2MI28"/>
<evidence type="ECO:0000256" key="1">
    <source>
        <dbReference type="SAM" id="MobiDB-lite"/>
    </source>
</evidence>
<feature type="region of interest" description="Disordered" evidence="1">
    <location>
        <begin position="284"/>
        <end position="313"/>
    </location>
</feature>
<dbReference type="PANTHER" id="PTHR31801:SF1">
    <property type="entry name" value="SPHINGOMYELIN PHOSPHODIESTERASE"/>
    <property type="match status" value="1"/>
</dbReference>
<sequence>MAYRADAAVRDTYRVLRELADSRELLEELRGAEAAFNRFASSSPRRPEGEYEELLPWLLDQAADFEAAAAAGAPAAPPLLLESPPRYRLFDASRGGCAGCARALLRAAKTQSVNRDLQAAASECIHAVLPVASLPEEEAGAAGPAADVGDLPRAGHWQDLRYRGDWMLRPIASNEVGWLARLLVSISRSINSACALDGVPLRAPAPAPAPAPGAAPAGGARRAGAAPGGQEQPETLLQEWLLVARRRGWRVNLRPLAEKQTLAWLLAAALLLYWTVLWLASPPREGGGWGDAAAEAPAGGQQQQQQWQRQWEQHQQERQQWQQQYEQQQQQQYQQQRQQPPQPRVQQWQDVPGGGPADLGAW</sequence>
<keyword evidence="3" id="KW-1185">Reference proteome</keyword>